<accession>A0A2H0UUW1</accession>
<dbReference type="Pfam" id="PF01281">
    <property type="entry name" value="Ribosomal_L9_N"/>
    <property type="match status" value="1"/>
</dbReference>
<dbReference type="InterPro" id="IPR036935">
    <property type="entry name" value="Ribosomal_bL9_N_sf"/>
</dbReference>
<keyword evidence="4 7" id="KW-0689">Ribosomal protein</keyword>
<keyword evidence="5 7" id="KW-0687">Ribonucleoprotein</keyword>
<dbReference type="Gene3D" id="3.40.5.10">
    <property type="entry name" value="Ribosomal protein L9, N-terminal domain"/>
    <property type="match status" value="1"/>
</dbReference>
<name>A0A2H0UUW1_9BACT</name>
<dbReference type="GO" id="GO:0003735">
    <property type="term" value="F:structural constituent of ribosome"/>
    <property type="evidence" value="ECO:0007669"/>
    <property type="project" value="InterPro"/>
</dbReference>
<dbReference type="Proteomes" id="UP000231157">
    <property type="component" value="Unassembled WGS sequence"/>
</dbReference>
<comment type="function">
    <text evidence="7">Binds to the 23S rRNA.</text>
</comment>
<sequence>MKVLLLKDVKGVGRKMETRDVSDGYARNFLFPKGLAAPLNSQTSALKKQSDSNEESFVSTVKEQMLRLETSPIVMKLAVGSKGEIFDSIKSKDVEELLEQLGFEGGSVKLERPIRSLGNHRAIIDFGRGLTGSVTISVEAKQ</sequence>
<evidence type="ECO:0000256" key="3">
    <source>
        <dbReference type="ARBA" id="ARBA00022884"/>
    </source>
</evidence>
<dbReference type="SUPFAM" id="SSF55653">
    <property type="entry name" value="Ribosomal protein L9 C-domain"/>
    <property type="match status" value="1"/>
</dbReference>
<keyword evidence="3 7" id="KW-0694">RNA-binding</keyword>
<dbReference type="InterPro" id="IPR020070">
    <property type="entry name" value="Ribosomal_bL9_N"/>
</dbReference>
<dbReference type="InterPro" id="IPR020069">
    <property type="entry name" value="Ribosomal_bL9_C"/>
</dbReference>
<dbReference type="InterPro" id="IPR009027">
    <property type="entry name" value="Ribosomal_bL9/RNase_H1_N"/>
</dbReference>
<feature type="domain" description="Large ribosomal subunit protein bL9 C-terminal" evidence="9">
    <location>
        <begin position="65"/>
        <end position="140"/>
    </location>
</feature>
<dbReference type="GO" id="GO:0006412">
    <property type="term" value="P:translation"/>
    <property type="evidence" value="ECO:0007669"/>
    <property type="project" value="UniProtKB-UniRule"/>
</dbReference>
<comment type="similarity">
    <text evidence="1 7">Belongs to the bacterial ribosomal protein bL9 family.</text>
</comment>
<keyword evidence="2 7" id="KW-0699">rRNA-binding</keyword>
<dbReference type="GO" id="GO:0005840">
    <property type="term" value="C:ribosome"/>
    <property type="evidence" value="ECO:0007669"/>
    <property type="project" value="UniProtKB-KW"/>
</dbReference>
<dbReference type="EMBL" id="PFAZ01000001">
    <property type="protein sequence ID" value="PIR89436.1"/>
    <property type="molecule type" value="Genomic_DNA"/>
</dbReference>
<dbReference type="PANTHER" id="PTHR21368">
    <property type="entry name" value="50S RIBOSOMAL PROTEIN L9"/>
    <property type="match status" value="1"/>
</dbReference>
<evidence type="ECO:0000256" key="5">
    <source>
        <dbReference type="ARBA" id="ARBA00023274"/>
    </source>
</evidence>
<proteinExistence type="inferred from homology"/>
<evidence type="ECO:0000256" key="2">
    <source>
        <dbReference type="ARBA" id="ARBA00022730"/>
    </source>
</evidence>
<evidence type="ECO:0000256" key="6">
    <source>
        <dbReference type="ARBA" id="ARBA00035292"/>
    </source>
</evidence>
<dbReference type="InterPro" id="IPR020594">
    <property type="entry name" value="Ribosomal_bL9_bac/chp"/>
</dbReference>
<dbReference type="Pfam" id="PF03948">
    <property type="entry name" value="Ribosomal_L9_C"/>
    <property type="match status" value="1"/>
</dbReference>
<dbReference type="InterPro" id="IPR036791">
    <property type="entry name" value="Ribosomal_bL9_C_sf"/>
</dbReference>
<feature type="domain" description="Ribosomal protein L9" evidence="8">
    <location>
        <begin position="1"/>
        <end position="42"/>
    </location>
</feature>
<dbReference type="AlphaFoldDB" id="A0A2H0UUW1"/>
<evidence type="ECO:0000256" key="1">
    <source>
        <dbReference type="ARBA" id="ARBA00010605"/>
    </source>
</evidence>
<evidence type="ECO:0000313" key="11">
    <source>
        <dbReference type="Proteomes" id="UP000231157"/>
    </source>
</evidence>
<dbReference type="InterPro" id="IPR000244">
    <property type="entry name" value="Ribosomal_bL9"/>
</dbReference>
<dbReference type="Gene3D" id="3.10.430.100">
    <property type="entry name" value="Ribosomal protein L9, C-terminal domain"/>
    <property type="match status" value="1"/>
</dbReference>
<dbReference type="GO" id="GO:0019843">
    <property type="term" value="F:rRNA binding"/>
    <property type="evidence" value="ECO:0007669"/>
    <property type="project" value="UniProtKB-UniRule"/>
</dbReference>
<protein>
    <recommendedName>
        <fullName evidence="6 7">Large ribosomal subunit protein bL9</fullName>
    </recommendedName>
</protein>
<dbReference type="GO" id="GO:1990904">
    <property type="term" value="C:ribonucleoprotein complex"/>
    <property type="evidence" value="ECO:0007669"/>
    <property type="project" value="UniProtKB-KW"/>
</dbReference>
<evidence type="ECO:0000259" key="8">
    <source>
        <dbReference type="Pfam" id="PF01281"/>
    </source>
</evidence>
<evidence type="ECO:0000256" key="4">
    <source>
        <dbReference type="ARBA" id="ARBA00022980"/>
    </source>
</evidence>
<comment type="caution">
    <text evidence="10">The sequence shown here is derived from an EMBL/GenBank/DDBJ whole genome shotgun (WGS) entry which is preliminary data.</text>
</comment>
<organism evidence="10 11">
    <name type="scientific">Candidatus Harrisonbacteria bacterium CG10_big_fil_rev_8_21_14_0_10_40_38</name>
    <dbReference type="NCBI Taxonomy" id="1974583"/>
    <lineage>
        <taxon>Bacteria</taxon>
        <taxon>Candidatus Harrisoniibacteriota</taxon>
    </lineage>
</organism>
<dbReference type="NCBIfam" id="TIGR00158">
    <property type="entry name" value="L9"/>
    <property type="match status" value="1"/>
</dbReference>
<evidence type="ECO:0000313" key="10">
    <source>
        <dbReference type="EMBL" id="PIR89436.1"/>
    </source>
</evidence>
<reference evidence="11" key="1">
    <citation type="submission" date="2017-09" db="EMBL/GenBank/DDBJ databases">
        <title>Depth-based differentiation of microbial function through sediment-hosted aquifers and enrichment of novel symbionts in the deep terrestrial subsurface.</title>
        <authorList>
            <person name="Probst A.J."/>
            <person name="Ladd B."/>
            <person name="Jarett J.K."/>
            <person name="Geller-Mcgrath D.E."/>
            <person name="Sieber C.M.K."/>
            <person name="Emerson J.B."/>
            <person name="Anantharaman K."/>
            <person name="Thomas B.C."/>
            <person name="Malmstrom R."/>
            <person name="Stieglmeier M."/>
            <person name="Klingl A."/>
            <person name="Woyke T."/>
            <person name="Ryan C.M."/>
            <person name="Banfield J.F."/>
        </authorList>
    </citation>
    <scope>NUCLEOTIDE SEQUENCE [LARGE SCALE GENOMIC DNA]</scope>
</reference>
<evidence type="ECO:0000259" key="9">
    <source>
        <dbReference type="Pfam" id="PF03948"/>
    </source>
</evidence>
<dbReference type="SUPFAM" id="SSF55658">
    <property type="entry name" value="L9 N-domain-like"/>
    <property type="match status" value="1"/>
</dbReference>
<evidence type="ECO:0000256" key="7">
    <source>
        <dbReference type="HAMAP-Rule" id="MF_00503"/>
    </source>
</evidence>
<dbReference type="HAMAP" id="MF_00503">
    <property type="entry name" value="Ribosomal_bL9"/>
    <property type="match status" value="1"/>
</dbReference>
<gene>
    <name evidence="7 10" type="primary">rplI</name>
    <name evidence="10" type="ORF">COU07_00860</name>
</gene>